<evidence type="ECO:0000313" key="2">
    <source>
        <dbReference type="EMBL" id="THG37669.1"/>
    </source>
</evidence>
<dbReference type="InterPro" id="IPR013078">
    <property type="entry name" value="His_Pase_superF_clade-1"/>
</dbReference>
<dbReference type="PANTHER" id="PTHR48100:SF9">
    <property type="entry name" value="PHOSPHOGLYCERATE MUTASE 2 PARALOG"/>
    <property type="match status" value="1"/>
</dbReference>
<evidence type="ECO:0000313" key="3">
    <source>
        <dbReference type="Proteomes" id="UP000308978"/>
    </source>
</evidence>
<sequence>MTVTFYITRHGETQFNVENRVQGWCDSPLTAKGIYDAYKLGQGLAGVDFVGACTSDAGRAKDTLAIALEARLNERERLYHGLPIPKEQVRAEEASALLEAGMLGHEEHAEAVIGLLRSRGCLAPRSSVPDSGEMGSAAARLLAAAEAWRPPIDELSRIEYPAFDVGARALDGHAERPIPVRCDESLREWCFGDLEGESSRRLRNRLFDLFGDDIPREDQNERLDEIADYLHATDAAGRAEDFAAIAARVRGFLEECGRSVDRRGGGNVLVVTHAMFIRALVFLFARDRVRTPAKIANASVTKVRWDDGAVTVEAIGDVTHLGSRRG</sequence>
<reference evidence="2 3" key="1">
    <citation type="submission" date="2019-04" db="EMBL/GenBank/DDBJ databases">
        <title>Microbes associate with the intestines of laboratory mice.</title>
        <authorList>
            <person name="Navarre W."/>
            <person name="Wong E."/>
            <person name="Huang K.C."/>
            <person name="Tropini C."/>
            <person name="Ng K."/>
            <person name="Yu B."/>
        </authorList>
    </citation>
    <scope>NUCLEOTIDE SEQUENCE [LARGE SCALE GENOMIC DNA]</scope>
    <source>
        <strain evidence="2 3">NM80_B27</strain>
    </source>
</reference>
<feature type="binding site" evidence="1">
    <location>
        <begin position="9"/>
        <end position="16"/>
    </location>
    <ligand>
        <name>substrate</name>
    </ligand>
</feature>
<accession>A0A4S4G2A5</accession>
<feature type="binding site" evidence="1">
    <location>
        <position position="59"/>
    </location>
    <ligand>
        <name>substrate</name>
    </ligand>
</feature>
<dbReference type="InterPro" id="IPR029033">
    <property type="entry name" value="His_PPase_superfam"/>
</dbReference>
<proteinExistence type="predicted"/>
<dbReference type="SMART" id="SM00855">
    <property type="entry name" value="PGAM"/>
    <property type="match status" value="1"/>
</dbReference>
<dbReference type="GO" id="GO:0005737">
    <property type="term" value="C:cytoplasm"/>
    <property type="evidence" value="ECO:0007669"/>
    <property type="project" value="TreeGrafter"/>
</dbReference>
<dbReference type="EMBL" id="SSTJ01000004">
    <property type="protein sequence ID" value="THG37669.1"/>
    <property type="molecule type" value="Genomic_DNA"/>
</dbReference>
<dbReference type="InterPro" id="IPR050275">
    <property type="entry name" value="PGM_Phosphatase"/>
</dbReference>
<dbReference type="CDD" id="cd07067">
    <property type="entry name" value="HP_PGM_like"/>
    <property type="match status" value="1"/>
</dbReference>
<dbReference type="Gene3D" id="3.40.50.1240">
    <property type="entry name" value="Phosphoglycerate mutase-like"/>
    <property type="match status" value="2"/>
</dbReference>
<dbReference type="RefSeq" id="WP_136433804.1">
    <property type="nucleotide sequence ID" value="NZ_SSTJ01000004.1"/>
</dbReference>
<dbReference type="PANTHER" id="PTHR48100">
    <property type="entry name" value="BROAD-SPECIFICITY PHOSPHATASE YOR283W-RELATED"/>
    <property type="match status" value="1"/>
</dbReference>
<dbReference type="AlphaFoldDB" id="A0A4S4G2A5"/>
<dbReference type="SUPFAM" id="SSF53254">
    <property type="entry name" value="Phosphoglycerate mutase-like"/>
    <property type="match status" value="1"/>
</dbReference>
<dbReference type="GO" id="GO:0016791">
    <property type="term" value="F:phosphatase activity"/>
    <property type="evidence" value="ECO:0007669"/>
    <property type="project" value="TreeGrafter"/>
</dbReference>
<evidence type="ECO:0000256" key="1">
    <source>
        <dbReference type="PIRSR" id="PIRSR613078-2"/>
    </source>
</evidence>
<name>A0A4S4G2A5_9ACTN</name>
<organism evidence="2 3">
    <name type="scientific">Adlercreutzia caecimuris</name>
    <dbReference type="NCBI Taxonomy" id="671266"/>
    <lineage>
        <taxon>Bacteria</taxon>
        <taxon>Bacillati</taxon>
        <taxon>Actinomycetota</taxon>
        <taxon>Coriobacteriia</taxon>
        <taxon>Eggerthellales</taxon>
        <taxon>Eggerthellaceae</taxon>
        <taxon>Adlercreutzia</taxon>
    </lineage>
</organism>
<dbReference type="Proteomes" id="UP000308978">
    <property type="component" value="Unassembled WGS sequence"/>
</dbReference>
<gene>
    <name evidence="2" type="ORF">E5986_04680</name>
</gene>
<protein>
    <submittedName>
        <fullName evidence="2">Histidine phosphatase family protein</fullName>
    </submittedName>
</protein>
<dbReference type="Pfam" id="PF00300">
    <property type="entry name" value="His_Phos_1"/>
    <property type="match status" value="2"/>
</dbReference>
<dbReference type="PROSITE" id="PS00175">
    <property type="entry name" value="PG_MUTASE"/>
    <property type="match status" value="1"/>
</dbReference>
<comment type="caution">
    <text evidence="2">The sequence shown here is derived from an EMBL/GenBank/DDBJ whole genome shotgun (WGS) entry which is preliminary data.</text>
</comment>
<dbReference type="InterPro" id="IPR001345">
    <property type="entry name" value="PG/BPGM_mutase_AS"/>
</dbReference>